<protein>
    <submittedName>
        <fullName evidence="2">Polyphosphate glucokinase</fullName>
    </submittedName>
</protein>
<organism evidence="2 3">
    <name type="scientific">Buchananella hordeovulneris</name>
    <dbReference type="NCBI Taxonomy" id="52770"/>
    <lineage>
        <taxon>Bacteria</taxon>
        <taxon>Bacillati</taxon>
        <taxon>Actinomycetota</taxon>
        <taxon>Actinomycetes</taxon>
        <taxon>Actinomycetales</taxon>
        <taxon>Actinomycetaceae</taxon>
        <taxon>Buchananella</taxon>
    </lineage>
</organism>
<dbReference type="Proteomes" id="UP000185612">
    <property type="component" value="Unassembled WGS sequence"/>
</dbReference>
<dbReference type="Gene3D" id="3.30.420.40">
    <property type="match status" value="2"/>
</dbReference>
<dbReference type="GO" id="GO:0016301">
    <property type="term" value="F:kinase activity"/>
    <property type="evidence" value="ECO:0007669"/>
    <property type="project" value="UniProtKB-KW"/>
</dbReference>
<keyword evidence="2" id="KW-0418">Kinase</keyword>
<keyword evidence="2" id="KW-0808">Transferase</keyword>
<dbReference type="FunCoup" id="A0A1Q5PX73">
    <property type="interactions" value="66"/>
</dbReference>
<comment type="similarity">
    <text evidence="1">Belongs to the ROK (NagC/XylR) family.</text>
</comment>
<dbReference type="PANTHER" id="PTHR18964:SF146">
    <property type="entry name" value="POLYPHOSPHATE GLUCOKINASE"/>
    <property type="match status" value="1"/>
</dbReference>
<dbReference type="AlphaFoldDB" id="A0A1Q5PX73"/>
<gene>
    <name evidence="2" type="ORF">BSZ40_04675</name>
</gene>
<dbReference type="RefSeq" id="WP_073823752.1">
    <property type="nucleotide sequence ID" value="NZ_JAUNKL010000031.1"/>
</dbReference>
<evidence type="ECO:0000256" key="1">
    <source>
        <dbReference type="ARBA" id="ARBA00006479"/>
    </source>
</evidence>
<dbReference type="NCBIfam" id="NF045942">
    <property type="entry name" value="PolPhglucPhase"/>
    <property type="match status" value="1"/>
</dbReference>
<name>A0A1Q5PX73_9ACTO</name>
<dbReference type="EMBL" id="MQVS01000003">
    <property type="protein sequence ID" value="OKL52198.1"/>
    <property type="molecule type" value="Genomic_DNA"/>
</dbReference>
<proteinExistence type="inferred from homology"/>
<comment type="caution">
    <text evidence="2">The sequence shown here is derived from an EMBL/GenBank/DDBJ whole genome shotgun (WGS) entry which is preliminary data.</text>
</comment>
<dbReference type="STRING" id="52770.BSZ40_04675"/>
<accession>A0A1Q5PX73</accession>
<dbReference type="InterPro" id="IPR043129">
    <property type="entry name" value="ATPase_NBD"/>
</dbReference>
<reference evidence="3" key="1">
    <citation type="submission" date="2016-12" db="EMBL/GenBank/DDBJ databases">
        <authorList>
            <person name="Meng X."/>
        </authorList>
    </citation>
    <scope>NUCLEOTIDE SEQUENCE [LARGE SCALE GENOMIC DNA]</scope>
    <source>
        <strain evidence="3">DSM 20732</strain>
    </source>
</reference>
<dbReference type="InterPro" id="IPR000600">
    <property type="entry name" value="ROK"/>
</dbReference>
<sequence length="249" mass="25612">MALAFGIDIGGSGIKGAPVDLQSGFLAAPQVRIDTPQPSTPAAVTEVCREVIAAFELPPGTPIGITFPGPIKRNVVRFVANLDQSWVGVDVAAQMRQTLGTDVVAVNDADAAGFAEVAFGAGAGVDGLIVVTTLGTGIGSALIYNGVLIPCSELGHVELDGVDAETRAAASVRTAENLDFPAYAQRLQRYYSHIEMLFSPDLFIVGGGVSAHHEQFLPLLDLQTPIVPAQLRNEAGIVGGAALAAALSA</sequence>
<keyword evidence="3" id="KW-1185">Reference proteome</keyword>
<dbReference type="CDD" id="cd24058">
    <property type="entry name" value="ASKHA_NBD_ROK_PPGK"/>
    <property type="match status" value="1"/>
</dbReference>
<dbReference type="PANTHER" id="PTHR18964">
    <property type="entry name" value="ROK (REPRESSOR, ORF, KINASE) FAMILY"/>
    <property type="match status" value="1"/>
</dbReference>
<dbReference type="SUPFAM" id="SSF53067">
    <property type="entry name" value="Actin-like ATPase domain"/>
    <property type="match status" value="1"/>
</dbReference>
<evidence type="ECO:0000313" key="3">
    <source>
        <dbReference type="Proteomes" id="UP000185612"/>
    </source>
</evidence>
<evidence type="ECO:0000313" key="2">
    <source>
        <dbReference type="EMBL" id="OKL52198.1"/>
    </source>
</evidence>
<dbReference type="Pfam" id="PF00480">
    <property type="entry name" value="ROK"/>
    <property type="match status" value="1"/>
</dbReference>
<dbReference type="OrthoDB" id="849313at2"/>